<keyword evidence="1" id="KW-0732">Signal</keyword>
<name>A0A562RRI8_9BRAD</name>
<comment type="caution">
    <text evidence="2">The sequence shown here is derived from an EMBL/GenBank/DDBJ whole genome shotgun (WGS) entry which is preliminary data.</text>
</comment>
<gene>
    <name evidence="2" type="ORF">IQ16_03144</name>
</gene>
<proteinExistence type="predicted"/>
<keyword evidence="3" id="KW-1185">Reference proteome</keyword>
<dbReference type="Gene3D" id="3.20.20.80">
    <property type="entry name" value="Glycosidases"/>
    <property type="match status" value="1"/>
</dbReference>
<evidence type="ECO:0000256" key="1">
    <source>
        <dbReference type="SAM" id="SignalP"/>
    </source>
</evidence>
<organism evidence="2 3">
    <name type="scientific">Bradyrhizobium huanghuaihaiense</name>
    <dbReference type="NCBI Taxonomy" id="990078"/>
    <lineage>
        <taxon>Bacteria</taxon>
        <taxon>Pseudomonadati</taxon>
        <taxon>Pseudomonadota</taxon>
        <taxon>Alphaproteobacteria</taxon>
        <taxon>Hyphomicrobiales</taxon>
        <taxon>Nitrobacteraceae</taxon>
        <taxon>Bradyrhizobium</taxon>
    </lineage>
</organism>
<feature type="chain" id="PRO_5021831754" evidence="1">
    <location>
        <begin position="32"/>
        <end position="508"/>
    </location>
</feature>
<accession>A0A562RRI8</accession>
<dbReference type="InterPro" id="IPR017853">
    <property type="entry name" value="GH"/>
</dbReference>
<dbReference type="SUPFAM" id="SSF51445">
    <property type="entry name" value="(Trans)glycosidases"/>
    <property type="match status" value="1"/>
</dbReference>
<dbReference type="PANTHER" id="PTHR46145:SF4">
    <property type="entry name" value="HEPARANASE"/>
    <property type="match status" value="1"/>
</dbReference>
<dbReference type="EMBL" id="VLLA01000006">
    <property type="protein sequence ID" value="TWI71523.1"/>
    <property type="molecule type" value="Genomic_DNA"/>
</dbReference>
<evidence type="ECO:0000313" key="2">
    <source>
        <dbReference type="EMBL" id="TWI71523.1"/>
    </source>
</evidence>
<dbReference type="Proteomes" id="UP000316291">
    <property type="component" value="Unassembled WGS sequence"/>
</dbReference>
<evidence type="ECO:0000313" key="3">
    <source>
        <dbReference type="Proteomes" id="UP000316291"/>
    </source>
</evidence>
<dbReference type="RefSeq" id="WP_244635722.1">
    <property type="nucleotide sequence ID" value="NZ_VLLA01000006.1"/>
</dbReference>
<sequence>MHTGTAIGRCGNLRIVSMIGAALLVAATGRAACASEVVIAPSRMKAIGTVDARFQSYNIEMVEVTGGRFWKPYAQDRMQHDRYSDRPPIDLANPRLRKLAAALSPAYIRISGTWANATYVADTESAPSAPPAGFNTVLSRAQWRGVIDFARAADAEIVTSFAISPGSRDANGVWMPDQAQRLIDATRSLGGRIAAAEFMNEPTLAANNGAPPGYDAEAYGRDFRIFRTWIRRSSPETLLLGPGSVGDSPSPSAGGIRTRDLLAAMGLGLDRFSYHHYGTLSPRCGVHDDPMQTLSDDWLARTDATLAIYRALRDAFEPGKPIWLTETADAACGGNPWDATFLDTFRYLDQLGRLAKAGVQVVMHNTLAASDYGLLDEWSFRPRPNYWAALLWRRLMGATVLETETASMPGFHIYAHCHPATKGGVSVLLINTSRNAPHVVTLAGPAERYTLQADRLQSATVRLNGEPLRLAANDDLPRLAARTAPAGRLRLPPASITFLVMPDTAACR</sequence>
<dbReference type="GO" id="GO:0016787">
    <property type="term" value="F:hydrolase activity"/>
    <property type="evidence" value="ECO:0007669"/>
    <property type="project" value="UniProtKB-KW"/>
</dbReference>
<protein>
    <submittedName>
        <fullName evidence="2">Glycosyl hydrolase family 79</fullName>
    </submittedName>
</protein>
<dbReference type="PANTHER" id="PTHR46145">
    <property type="entry name" value="HEPARANASE"/>
    <property type="match status" value="1"/>
</dbReference>
<feature type="signal peptide" evidence="1">
    <location>
        <begin position="1"/>
        <end position="31"/>
    </location>
</feature>
<dbReference type="AlphaFoldDB" id="A0A562RRI8"/>
<keyword evidence="2" id="KW-0378">Hydrolase</keyword>
<reference evidence="2 3" key="1">
    <citation type="journal article" date="2015" name="Stand. Genomic Sci.">
        <title>Genomic Encyclopedia of Bacterial and Archaeal Type Strains, Phase III: the genomes of soil and plant-associated and newly described type strains.</title>
        <authorList>
            <person name="Whitman W.B."/>
            <person name="Woyke T."/>
            <person name="Klenk H.P."/>
            <person name="Zhou Y."/>
            <person name="Lilburn T.G."/>
            <person name="Beck B.J."/>
            <person name="De Vos P."/>
            <person name="Vandamme P."/>
            <person name="Eisen J.A."/>
            <person name="Garrity G."/>
            <person name="Hugenholtz P."/>
            <person name="Kyrpides N.C."/>
        </authorList>
    </citation>
    <scope>NUCLEOTIDE SEQUENCE [LARGE SCALE GENOMIC DNA]</scope>
    <source>
        <strain evidence="2 3">CGMCC 1.10948</strain>
    </source>
</reference>